<comment type="caution">
    <text evidence="4">The sequence shown here is derived from an EMBL/GenBank/DDBJ whole genome shotgun (WGS) entry which is preliminary data.</text>
</comment>
<proteinExistence type="predicted"/>
<evidence type="ECO:0000313" key="4">
    <source>
        <dbReference type="EMBL" id="KAG6517285.1"/>
    </source>
</evidence>
<evidence type="ECO:0000259" key="3">
    <source>
        <dbReference type="PROSITE" id="PS50158"/>
    </source>
</evidence>
<dbReference type="SUPFAM" id="SSF57756">
    <property type="entry name" value="Retrovirus zinc finger-like domains"/>
    <property type="match status" value="1"/>
</dbReference>
<name>A0A8J5HHT7_ZINOF</name>
<dbReference type="Pfam" id="PF14223">
    <property type="entry name" value="Retrotran_gag_2"/>
    <property type="match status" value="1"/>
</dbReference>
<dbReference type="SUPFAM" id="SSF56112">
    <property type="entry name" value="Protein kinase-like (PK-like)"/>
    <property type="match status" value="1"/>
</dbReference>
<dbReference type="InterPro" id="IPR054722">
    <property type="entry name" value="PolX-like_BBD"/>
</dbReference>
<dbReference type="Proteomes" id="UP000734854">
    <property type="component" value="Unassembled WGS sequence"/>
</dbReference>
<dbReference type="Gene3D" id="1.10.510.10">
    <property type="entry name" value="Transferase(Phosphotransferase) domain 1"/>
    <property type="match status" value="1"/>
</dbReference>
<evidence type="ECO:0000256" key="1">
    <source>
        <dbReference type="PROSITE-ProRule" id="PRU00047"/>
    </source>
</evidence>
<feature type="region of interest" description="Disordered" evidence="2">
    <location>
        <begin position="503"/>
        <end position="584"/>
    </location>
</feature>
<dbReference type="EMBL" id="JACMSC010000006">
    <property type="protein sequence ID" value="KAG6517285.1"/>
    <property type="molecule type" value="Genomic_DNA"/>
</dbReference>
<accession>A0A8J5HHT7</accession>
<dbReference type="InterPro" id="IPR036875">
    <property type="entry name" value="Znf_CCHC_sf"/>
</dbReference>
<dbReference type="PANTHER" id="PTHR47592:SF27">
    <property type="entry name" value="OS08G0421700 PROTEIN"/>
    <property type="match status" value="1"/>
</dbReference>
<dbReference type="AlphaFoldDB" id="A0A8J5HHT7"/>
<sequence length="584" mass="65944">MNDDDSCSTTTETMLTILPNGRLRRRIMSWARGVLLGNGFYGMVHEGMSEDIKCANILVHANGSVKLSDFGLAKEMAKFNMLKSCKNIHIPVSLHSHATSVPIFHELNFFDWSEQVQFHLGVLDLDLALQVEKPAAITNASGNEERAHYKACERSNRLSLMFMRMSIANNIKSALPKTESAKEFMEFVKERSQTADKSLAGTLMGILTTMKFDGSRTMHEHVIEMTNIAARLKSLGMEVDENFLVQFILNSLPSEYGPFQMNYNTMKDKWNVHELHSMLAQEETRLKNQGNHSIHYVNHQGAGKKIEKRHGKGKGQLKICESSAKIQKKESNKNKCHFCGKFGHFQKDCQKRKAWFEKKGKLIAYVCLESNLTEVPHNTWWLDSGGTTHVSNTMQGFLTIQTISPNEKFVLMGNRVKVPVEAVGTYRLILDTGHHLDLYETLYVPSISRNLVSVSKLDVAGYYFKFGNGCFSLYKHTYMIGSAKGGRGLLTFFFGGGGWVRGREPPPPNRARTEAFSPLHASRRRRPPLPSSPPGDSDHHPPFSSRHHPTDPVDGDEERHHCRRQHAPLPPVSAVATSERRRRQ</sequence>
<dbReference type="GO" id="GO:0003676">
    <property type="term" value="F:nucleic acid binding"/>
    <property type="evidence" value="ECO:0007669"/>
    <property type="project" value="InterPro"/>
</dbReference>
<organism evidence="4 5">
    <name type="scientific">Zingiber officinale</name>
    <name type="common">Ginger</name>
    <name type="synonym">Amomum zingiber</name>
    <dbReference type="NCBI Taxonomy" id="94328"/>
    <lineage>
        <taxon>Eukaryota</taxon>
        <taxon>Viridiplantae</taxon>
        <taxon>Streptophyta</taxon>
        <taxon>Embryophyta</taxon>
        <taxon>Tracheophyta</taxon>
        <taxon>Spermatophyta</taxon>
        <taxon>Magnoliopsida</taxon>
        <taxon>Liliopsida</taxon>
        <taxon>Zingiberales</taxon>
        <taxon>Zingiberaceae</taxon>
        <taxon>Zingiber</taxon>
    </lineage>
</organism>
<dbReference type="Pfam" id="PF22936">
    <property type="entry name" value="Pol_BBD"/>
    <property type="match status" value="1"/>
</dbReference>
<dbReference type="PROSITE" id="PS50158">
    <property type="entry name" value="ZF_CCHC"/>
    <property type="match status" value="1"/>
</dbReference>
<dbReference type="InterPro" id="IPR011009">
    <property type="entry name" value="Kinase-like_dom_sf"/>
</dbReference>
<dbReference type="SMART" id="SM00343">
    <property type="entry name" value="ZnF_C2HC"/>
    <property type="match status" value="1"/>
</dbReference>
<keyword evidence="1" id="KW-0479">Metal-binding</keyword>
<dbReference type="GO" id="GO:0008270">
    <property type="term" value="F:zinc ion binding"/>
    <property type="evidence" value="ECO:0007669"/>
    <property type="project" value="UniProtKB-KW"/>
</dbReference>
<evidence type="ECO:0000256" key="2">
    <source>
        <dbReference type="SAM" id="MobiDB-lite"/>
    </source>
</evidence>
<keyword evidence="1" id="KW-0863">Zinc-finger</keyword>
<keyword evidence="5" id="KW-1185">Reference proteome</keyword>
<keyword evidence="1" id="KW-0862">Zinc</keyword>
<dbReference type="PANTHER" id="PTHR47592">
    <property type="entry name" value="PBF68 PROTEIN"/>
    <property type="match status" value="1"/>
</dbReference>
<dbReference type="InterPro" id="IPR001878">
    <property type="entry name" value="Znf_CCHC"/>
</dbReference>
<gene>
    <name evidence="4" type="ORF">ZIOFF_020670</name>
</gene>
<protein>
    <recommendedName>
        <fullName evidence="3">CCHC-type domain-containing protein</fullName>
    </recommendedName>
</protein>
<reference evidence="4 5" key="1">
    <citation type="submission" date="2020-08" db="EMBL/GenBank/DDBJ databases">
        <title>Plant Genome Project.</title>
        <authorList>
            <person name="Zhang R.-G."/>
        </authorList>
    </citation>
    <scope>NUCLEOTIDE SEQUENCE [LARGE SCALE GENOMIC DNA]</scope>
    <source>
        <tissue evidence="4">Rhizome</tissue>
    </source>
</reference>
<evidence type="ECO:0000313" key="5">
    <source>
        <dbReference type="Proteomes" id="UP000734854"/>
    </source>
</evidence>
<feature type="domain" description="CCHC-type" evidence="3">
    <location>
        <begin position="335"/>
        <end position="351"/>
    </location>
</feature>